<dbReference type="PANTHER" id="PTHR30462">
    <property type="entry name" value="INTERMEMBRANE TRANSPORT PROTEIN PQIB-RELATED"/>
    <property type="match status" value="1"/>
</dbReference>
<feature type="transmembrane region" description="Helical" evidence="7">
    <location>
        <begin position="361"/>
        <end position="384"/>
    </location>
</feature>
<evidence type="ECO:0000256" key="4">
    <source>
        <dbReference type="ARBA" id="ARBA00022692"/>
    </source>
</evidence>
<keyword evidence="9" id="KW-1185">Reference proteome</keyword>
<evidence type="ECO:0000256" key="1">
    <source>
        <dbReference type="ARBA" id="ARBA00004533"/>
    </source>
</evidence>
<gene>
    <name evidence="8" type="primary">pqiA</name>
    <name evidence="8" type="ORF">MAQ5080_02256</name>
</gene>
<name>A0A1A8TG49_9GAMM</name>
<dbReference type="EMBL" id="FLOC01000012">
    <property type="protein sequence ID" value="SBS32410.1"/>
    <property type="molecule type" value="Genomic_DNA"/>
</dbReference>
<dbReference type="AlphaFoldDB" id="A0A1A8TG49"/>
<evidence type="ECO:0000313" key="9">
    <source>
        <dbReference type="Proteomes" id="UP000092627"/>
    </source>
</evidence>
<organism evidence="8 9">
    <name type="scientific">Marinomonas aquimarina</name>
    <dbReference type="NCBI Taxonomy" id="295068"/>
    <lineage>
        <taxon>Bacteria</taxon>
        <taxon>Pseudomonadati</taxon>
        <taxon>Pseudomonadota</taxon>
        <taxon>Gammaproteobacteria</taxon>
        <taxon>Oceanospirillales</taxon>
        <taxon>Oceanospirillaceae</taxon>
        <taxon>Marinomonas</taxon>
    </lineage>
</organism>
<dbReference type="GO" id="GO:0005886">
    <property type="term" value="C:plasma membrane"/>
    <property type="evidence" value="ECO:0007669"/>
    <property type="project" value="UniProtKB-SubCell"/>
</dbReference>
<evidence type="ECO:0000256" key="6">
    <source>
        <dbReference type="ARBA" id="ARBA00023136"/>
    </source>
</evidence>
<evidence type="ECO:0000256" key="2">
    <source>
        <dbReference type="ARBA" id="ARBA00022475"/>
    </source>
</evidence>
<feature type="transmembrane region" description="Helical" evidence="7">
    <location>
        <begin position="194"/>
        <end position="211"/>
    </location>
</feature>
<dbReference type="InterPro" id="IPR051800">
    <property type="entry name" value="PqiA-PqiB_transport"/>
</dbReference>
<keyword evidence="6 7" id="KW-0472">Membrane</keyword>
<reference evidence="8 9" key="1">
    <citation type="submission" date="2016-06" db="EMBL/GenBank/DDBJ databases">
        <authorList>
            <person name="Kjaerup R.B."/>
            <person name="Dalgaard T.S."/>
            <person name="Juul-Madsen H.R."/>
        </authorList>
    </citation>
    <scope>NUCLEOTIDE SEQUENCE [LARGE SCALE GENOMIC DNA]</scope>
    <source>
        <strain evidence="8 9">CECT 5080</strain>
    </source>
</reference>
<dbReference type="PANTHER" id="PTHR30462:SF3">
    <property type="entry name" value="INTERMEMBRANE TRANSPORT PROTEIN PQIA"/>
    <property type="match status" value="1"/>
</dbReference>
<evidence type="ECO:0000256" key="3">
    <source>
        <dbReference type="ARBA" id="ARBA00022519"/>
    </source>
</evidence>
<comment type="subcellular location">
    <subcellularLocation>
        <location evidence="1">Cell inner membrane</location>
    </subcellularLocation>
</comment>
<dbReference type="OrthoDB" id="9800207at2"/>
<feature type="transmembrane region" description="Helical" evidence="7">
    <location>
        <begin position="241"/>
        <end position="266"/>
    </location>
</feature>
<evidence type="ECO:0000256" key="5">
    <source>
        <dbReference type="ARBA" id="ARBA00022989"/>
    </source>
</evidence>
<feature type="transmembrane region" description="Helical" evidence="7">
    <location>
        <begin position="154"/>
        <end position="182"/>
    </location>
</feature>
<feature type="transmembrane region" description="Helical" evidence="7">
    <location>
        <begin position="286"/>
        <end position="314"/>
    </location>
</feature>
<protein>
    <submittedName>
        <fullName evidence="8">Paraquat-inducible protein A</fullName>
    </submittedName>
</protein>
<feature type="transmembrane region" description="Helical" evidence="7">
    <location>
        <begin position="114"/>
        <end position="142"/>
    </location>
</feature>
<keyword evidence="2" id="KW-1003">Cell membrane</keyword>
<keyword evidence="5 7" id="KW-1133">Transmembrane helix</keyword>
<feature type="transmembrane region" description="Helical" evidence="7">
    <location>
        <begin position="335"/>
        <end position="355"/>
    </location>
</feature>
<dbReference type="InterPro" id="IPR007498">
    <property type="entry name" value="PqiA-like"/>
</dbReference>
<dbReference type="Proteomes" id="UP000092627">
    <property type="component" value="Unassembled WGS sequence"/>
</dbReference>
<sequence length="394" mass="43653">MGEDPRWVVVSLMNQQRLGAPGSNDTRVISCNGCGLDAQVPHLAPNQTAYCPRCGHKLTSLKHNWIDKVLALGLSGLVLLALSVSFDFLSFSSNGLTTSITLISEVETLIQQDYLGLAGVILFVCILLPASVLLLLCAWMLAIKFGVGLRATKAQIAICFNFIIWCMPEVFMVGVIVSMVKITAMADVVFGPSFYFYIGFMVLYILTLLHLDRFQVELALMQEPTVKPDSRKSHNRVQWTWALLFTAVLLYLPANFLPIMTTRFLGVDSPSTIVGGVITLWHHESYMIAAIIFIASILVPMFKMLAIGYLNYSVQTNSRASIKQRYGLYRITEMMGRWSMIDVFVVAILAGLVQLGSTMSVYPGSAVIAFCAVVVLTMLAAMSFDSRMIWEKEQ</sequence>
<proteinExistence type="predicted"/>
<keyword evidence="4 7" id="KW-0812">Transmembrane</keyword>
<accession>A0A1A8TG49</accession>
<feature type="transmembrane region" description="Helical" evidence="7">
    <location>
        <begin position="69"/>
        <end position="89"/>
    </location>
</feature>
<dbReference type="STRING" id="295068.MAQ5080_02256"/>
<evidence type="ECO:0000256" key="7">
    <source>
        <dbReference type="SAM" id="Phobius"/>
    </source>
</evidence>
<dbReference type="Pfam" id="PF04403">
    <property type="entry name" value="PqiA"/>
    <property type="match status" value="2"/>
</dbReference>
<keyword evidence="3" id="KW-0997">Cell inner membrane</keyword>
<evidence type="ECO:0000313" key="8">
    <source>
        <dbReference type="EMBL" id="SBS32410.1"/>
    </source>
</evidence>